<accession>A0ACB6RGC9</accession>
<evidence type="ECO:0000313" key="2">
    <source>
        <dbReference type="Proteomes" id="UP000799755"/>
    </source>
</evidence>
<sequence>MGLLLPTKGSDSSRHVTNPPLSEQPAHNGIQHPTPKTYGATDESSTPVVSITSTRAVRVATTLSPIQFEHIRVYTPTGVHDGVLQRESIVLQPLPISLPTAPQRDDNRRPGGLQVIQECPQTVVSTTQSQTLKESTVRMQRIDQWKYMMVELEQRAKQHEEEIKISMNLFCTHLSQIQPSPKYEPLIDALHRLRSPIPNPYTIYTNQGLFRLITIGVLSLRYQKVWKRIPNSARPPFFLDAPNGLTQAQCTYFGLHLSRCQRSIQNDFLLNNLYAVFQKGIWKRYKGAMRKLQRLKKTKDVDYTCFEDFRDAWTNFAYSRLRGSLLRILAVLAGVAVRELEEEGLVCKTESLHHVCQLHPLLQPGFVIYNPQYPGLKVPRIVVFDDKDDLTSDPMEQLTVMYNLARHLFSLAPEEEHHELTVLLQHPASFHNTHVRIFHVHFHSSWIKSLRSTTPRHRPSPPFNGSCIVNGRCVITHSNWMSLGIHKVGRCGERDEKYLGVKCGSEEFEICSQKRGGDEGEGEEECVMAVVGVLAVLLEPFQEWLRRRWGGGGGGEEGGWVGAGAGNALVRWSDWEEHLRALERDRMEMETEKAIEVGEETMETAEARNDEQNKKEEYNDDGKDEQNDEEQESAYDANDGA</sequence>
<gene>
    <name evidence="1" type="ORF">BDR25DRAFT_338814</name>
</gene>
<keyword evidence="2" id="KW-1185">Reference proteome</keyword>
<organism evidence="1 2">
    <name type="scientific">Lindgomyces ingoldianus</name>
    <dbReference type="NCBI Taxonomy" id="673940"/>
    <lineage>
        <taxon>Eukaryota</taxon>
        <taxon>Fungi</taxon>
        <taxon>Dikarya</taxon>
        <taxon>Ascomycota</taxon>
        <taxon>Pezizomycotina</taxon>
        <taxon>Dothideomycetes</taxon>
        <taxon>Pleosporomycetidae</taxon>
        <taxon>Pleosporales</taxon>
        <taxon>Lindgomycetaceae</taxon>
        <taxon>Lindgomyces</taxon>
    </lineage>
</organism>
<comment type="caution">
    <text evidence="1">The sequence shown here is derived from an EMBL/GenBank/DDBJ whole genome shotgun (WGS) entry which is preliminary data.</text>
</comment>
<reference evidence="1" key="1">
    <citation type="journal article" date="2020" name="Stud. Mycol.">
        <title>101 Dothideomycetes genomes: a test case for predicting lifestyles and emergence of pathogens.</title>
        <authorList>
            <person name="Haridas S."/>
            <person name="Albert R."/>
            <person name="Binder M."/>
            <person name="Bloem J."/>
            <person name="Labutti K."/>
            <person name="Salamov A."/>
            <person name="Andreopoulos B."/>
            <person name="Baker S."/>
            <person name="Barry K."/>
            <person name="Bills G."/>
            <person name="Bluhm B."/>
            <person name="Cannon C."/>
            <person name="Castanera R."/>
            <person name="Culley D."/>
            <person name="Daum C."/>
            <person name="Ezra D."/>
            <person name="Gonzalez J."/>
            <person name="Henrissat B."/>
            <person name="Kuo A."/>
            <person name="Liang C."/>
            <person name="Lipzen A."/>
            <person name="Lutzoni F."/>
            <person name="Magnuson J."/>
            <person name="Mondo S."/>
            <person name="Nolan M."/>
            <person name="Ohm R."/>
            <person name="Pangilinan J."/>
            <person name="Park H.-J."/>
            <person name="Ramirez L."/>
            <person name="Alfaro M."/>
            <person name="Sun H."/>
            <person name="Tritt A."/>
            <person name="Yoshinaga Y."/>
            <person name="Zwiers L.-H."/>
            <person name="Turgeon B."/>
            <person name="Goodwin S."/>
            <person name="Spatafora J."/>
            <person name="Crous P."/>
            <person name="Grigoriev I."/>
        </authorList>
    </citation>
    <scope>NUCLEOTIDE SEQUENCE</scope>
    <source>
        <strain evidence="1">ATCC 200398</strain>
    </source>
</reference>
<name>A0ACB6RGC9_9PLEO</name>
<dbReference type="Proteomes" id="UP000799755">
    <property type="component" value="Unassembled WGS sequence"/>
</dbReference>
<proteinExistence type="predicted"/>
<dbReference type="EMBL" id="MU003492">
    <property type="protein sequence ID" value="KAF2478172.1"/>
    <property type="molecule type" value="Genomic_DNA"/>
</dbReference>
<evidence type="ECO:0000313" key="1">
    <source>
        <dbReference type="EMBL" id="KAF2478172.1"/>
    </source>
</evidence>
<protein>
    <submittedName>
        <fullName evidence="1">Uncharacterized protein</fullName>
    </submittedName>
</protein>